<feature type="transmembrane region" description="Helical" evidence="6">
    <location>
        <begin position="124"/>
        <end position="143"/>
    </location>
</feature>
<evidence type="ECO:0000259" key="7">
    <source>
        <dbReference type="Pfam" id="PF01694"/>
    </source>
</evidence>
<keyword evidence="2 6" id="KW-0812">Transmembrane</keyword>
<evidence type="ECO:0000256" key="5">
    <source>
        <dbReference type="SAM" id="MobiDB-lite"/>
    </source>
</evidence>
<dbReference type="EMBL" id="JAZHOG010000007">
    <property type="protein sequence ID" value="MEJ8568253.1"/>
    <property type="molecule type" value="Genomic_DNA"/>
</dbReference>
<organism evidence="8 9">
    <name type="scientific">Elongatibacter sediminis</name>
    <dbReference type="NCBI Taxonomy" id="3119006"/>
    <lineage>
        <taxon>Bacteria</taxon>
        <taxon>Pseudomonadati</taxon>
        <taxon>Pseudomonadota</taxon>
        <taxon>Gammaproteobacteria</taxon>
        <taxon>Chromatiales</taxon>
        <taxon>Wenzhouxiangellaceae</taxon>
        <taxon>Elongatibacter</taxon>
    </lineage>
</organism>
<dbReference type="PANTHER" id="PTHR43731:SF9">
    <property type="entry name" value="SLR1461 PROTEIN"/>
    <property type="match status" value="1"/>
</dbReference>
<dbReference type="EC" id="3.4.21.105" evidence="8"/>
<keyword evidence="8" id="KW-0645">Protease</keyword>
<name>A0AAW9RDF6_9GAMM</name>
<dbReference type="InterPro" id="IPR035952">
    <property type="entry name" value="Rhomboid-like_sf"/>
</dbReference>
<dbReference type="Gene3D" id="1.20.1540.10">
    <property type="entry name" value="Rhomboid-like"/>
    <property type="match status" value="1"/>
</dbReference>
<evidence type="ECO:0000313" key="8">
    <source>
        <dbReference type="EMBL" id="MEJ8568253.1"/>
    </source>
</evidence>
<reference evidence="8 9" key="1">
    <citation type="submission" date="2024-02" db="EMBL/GenBank/DDBJ databases">
        <title>A novel Wenzhouxiangellaceae bacterium, isolated from coastal sediments.</title>
        <authorList>
            <person name="Du Z.-J."/>
            <person name="Ye Y.-Q."/>
            <person name="Zhang X.-Y."/>
        </authorList>
    </citation>
    <scope>NUCLEOTIDE SEQUENCE [LARGE SCALE GENOMIC DNA]</scope>
    <source>
        <strain evidence="8 9">CH-27</strain>
    </source>
</reference>
<protein>
    <submittedName>
        <fullName evidence="8">Rhomboid family intramembrane serine protease</fullName>
        <ecNumber evidence="8">3.4.21.105</ecNumber>
    </submittedName>
</protein>
<dbReference type="RefSeq" id="WP_354695574.1">
    <property type="nucleotide sequence ID" value="NZ_JAZHOG010000007.1"/>
</dbReference>
<dbReference type="InterPro" id="IPR050925">
    <property type="entry name" value="Rhomboid_protease_S54"/>
</dbReference>
<accession>A0AAW9RDF6</accession>
<dbReference type="GO" id="GO:0016020">
    <property type="term" value="C:membrane"/>
    <property type="evidence" value="ECO:0007669"/>
    <property type="project" value="UniProtKB-SubCell"/>
</dbReference>
<comment type="caution">
    <text evidence="8">The sequence shown here is derived from an EMBL/GenBank/DDBJ whole genome shotgun (WGS) entry which is preliminary data.</text>
</comment>
<keyword evidence="4 6" id="KW-0472">Membrane</keyword>
<evidence type="ECO:0000256" key="2">
    <source>
        <dbReference type="ARBA" id="ARBA00022692"/>
    </source>
</evidence>
<keyword evidence="9" id="KW-1185">Reference proteome</keyword>
<dbReference type="InterPro" id="IPR022764">
    <property type="entry name" value="Peptidase_S54_rhomboid_dom"/>
</dbReference>
<dbReference type="PANTHER" id="PTHR43731">
    <property type="entry name" value="RHOMBOID PROTEASE"/>
    <property type="match status" value="1"/>
</dbReference>
<evidence type="ECO:0000256" key="6">
    <source>
        <dbReference type="SAM" id="Phobius"/>
    </source>
</evidence>
<comment type="subcellular location">
    <subcellularLocation>
        <location evidence="1">Membrane</location>
        <topology evidence="1">Multi-pass membrane protein</topology>
    </subcellularLocation>
</comment>
<evidence type="ECO:0000313" key="9">
    <source>
        <dbReference type="Proteomes" id="UP001359886"/>
    </source>
</evidence>
<gene>
    <name evidence="8" type="ORF">V3330_11505</name>
</gene>
<dbReference type="Proteomes" id="UP001359886">
    <property type="component" value="Unassembled WGS sequence"/>
</dbReference>
<feature type="transmembrane region" description="Helical" evidence="6">
    <location>
        <begin position="77"/>
        <end position="95"/>
    </location>
</feature>
<evidence type="ECO:0000256" key="1">
    <source>
        <dbReference type="ARBA" id="ARBA00004141"/>
    </source>
</evidence>
<feature type="transmembrane region" description="Helical" evidence="6">
    <location>
        <begin position="22"/>
        <end position="46"/>
    </location>
</feature>
<sequence length="235" mass="26296">MPLHQPDPDFIRSRRAQANFSLALRVSLAFVALLWAILLADGLFGLDLYRFGLRPGRVSGLVGIVTAPLLHGGAGHLFNNSIPLVVATTAILYLYPNSALRAIPLIWLGSGLLGWFIGRPSLHFGASGLLYGLLAFVFVGGVLRRDMRSVSVSMLVGFLYGAMIWGVFPIRPNMSWELHLTGAMMGVLLAFVFRRWDRVPVKRYDWEDDDSVPEWYPENDTDALDAPRRERDREE</sequence>
<keyword evidence="8" id="KW-0378">Hydrolase</keyword>
<feature type="compositionally biased region" description="Acidic residues" evidence="5">
    <location>
        <begin position="208"/>
        <end position="223"/>
    </location>
</feature>
<dbReference type="SUPFAM" id="SSF144091">
    <property type="entry name" value="Rhomboid-like"/>
    <property type="match status" value="1"/>
</dbReference>
<proteinExistence type="predicted"/>
<evidence type="ECO:0000256" key="3">
    <source>
        <dbReference type="ARBA" id="ARBA00022989"/>
    </source>
</evidence>
<evidence type="ECO:0000256" key="4">
    <source>
        <dbReference type="ARBA" id="ARBA00023136"/>
    </source>
</evidence>
<feature type="compositionally biased region" description="Basic and acidic residues" evidence="5">
    <location>
        <begin position="225"/>
        <end position="235"/>
    </location>
</feature>
<keyword evidence="3 6" id="KW-1133">Transmembrane helix</keyword>
<dbReference type="GO" id="GO:0006508">
    <property type="term" value="P:proteolysis"/>
    <property type="evidence" value="ECO:0007669"/>
    <property type="project" value="UniProtKB-KW"/>
</dbReference>
<feature type="transmembrane region" description="Helical" evidence="6">
    <location>
        <begin position="174"/>
        <end position="193"/>
    </location>
</feature>
<feature type="region of interest" description="Disordered" evidence="5">
    <location>
        <begin position="208"/>
        <end position="235"/>
    </location>
</feature>
<feature type="domain" description="Peptidase S54 rhomboid" evidence="7">
    <location>
        <begin position="62"/>
        <end position="195"/>
    </location>
</feature>
<feature type="transmembrane region" description="Helical" evidence="6">
    <location>
        <begin position="150"/>
        <end position="168"/>
    </location>
</feature>
<dbReference type="AlphaFoldDB" id="A0AAW9RDF6"/>
<dbReference type="GO" id="GO:0004252">
    <property type="term" value="F:serine-type endopeptidase activity"/>
    <property type="evidence" value="ECO:0007669"/>
    <property type="project" value="InterPro"/>
</dbReference>
<dbReference type="Pfam" id="PF01694">
    <property type="entry name" value="Rhomboid"/>
    <property type="match status" value="1"/>
</dbReference>